<gene>
    <name evidence="2" type="ORF">EC9_09420</name>
</gene>
<sequence>MDDHDSVDLFARVRDGETEAQFELFDHYVVRLLGLVRKRISPQFARRIEAEDVVQSAYRSFFSGVENERFVLQNSGDLWRLLAAITMHKLHRQLQRNQAAKRSVKREQSVPLQLGDSSCSFLVDAIASGPTPDDEVALSEEIGLLMDSFDANQQTMFELRLAGATIDEIADQVQCSERTVRRFFDQKVKPMLESRFGLHQAS</sequence>
<evidence type="ECO:0000259" key="1">
    <source>
        <dbReference type="Pfam" id="PF07638"/>
    </source>
</evidence>
<dbReference type="SUPFAM" id="SSF88946">
    <property type="entry name" value="Sigma2 domain of RNA polymerase sigma factors"/>
    <property type="match status" value="1"/>
</dbReference>
<dbReference type="GO" id="GO:0006352">
    <property type="term" value="P:DNA-templated transcription initiation"/>
    <property type="evidence" value="ECO:0007669"/>
    <property type="project" value="InterPro"/>
</dbReference>
<accession>A0A517LVW7</accession>
<name>A0A517LVW7_9BACT</name>
<dbReference type="AlphaFoldDB" id="A0A517LVW7"/>
<evidence type="ECO:0000313" key="2">
    <source>
        <dbReference type="EMBL" id="QDS86768.1"/>
    </source>
</evidence>
<organism evidence="2 3">
    <name type="scientific">Rosistilla ulvae</name>
    <dbReference type="NCBI Taxonomy" id="1930277"/>
    <lineage>
        <taxon>Bacteria</taxon>
        <taxon>Pseudomonadati</taxon>
        <taxon>Planctomycetota</taxon>
        <taxon>Planctomycetia</taxon>
        <taxon>Pirellulales</taxon>
        <taxon>Pirellulaceae</taxon>
        <taxon>Rosistilla</taxon>
    </lineage>
</organism>
<dbReference type="OrthoDB" id="280689at2"/>
<dbReference type="InterPro" id="IPR013325">
    <property type="entry name" value="RNA_pol_sigma_r2"/>
</dbReference>
<keyword evidence="3" id="KW-1185">Reference proteome</keyword>
<proteinExistence type="predicted"/>
<dbReference type="EMBL" id="CP036261">
    <property type="protein sequence ID" value="QDS86768.1"/>
    <property type="molecule type" value="Genomic_DNA"/>
</dbReference>
<dbReference type="GO" id="GO:0003700">
    <property type="term" value="F:DNA-binding transcription factor activity"/>
    <property type="evidence" value="ECO:0007669"/>
    <property type="project" value="InterPro"/>
</dbReference>
<dbReference type="Pfam" id="PF07638">
    <property type="entry name" value="Sigma70_ECF"/>
    <property type="match status" value="1"/>
</dbReference>
<dbReference type="KEGG" id="ruv:EC9_09420"/>
<dbReference type="Gene3D" id="1.10.1740.10">
    <property type="match status" value="1"/>
</dbReference>
<feature type="domain" description="RNA polymerase sigma-70 ECF-like HTH" evidence="1">
    <location>
        <begin position="8"/>
        <end position="182"/>
    </location>
</feature>
<dbReference type="SUPFAM" id="SSF88659">
    <property type="entry name" value="Sigma3 and sigma4 domains of RNA polymerase sigma factors"/>
    <property type="match status" value="1"/>
</dbReference>
<dbReference type="InterPro" id="IPR013324">
    <property type="entry name" value="RNA_pol_sigma_r3/r4-like"/>
</dbReference>
<reference evidence="2 3" key="1">
    <citation type="submission" date="2019-02" db="EMBL/GenBank/DDBJ databases">
        <title>Deep-cultivation of Planctomycetes and their phenomic and genomic characterization uncovers novel biology.</title>
        <authorList>
            <person name="Wiegand S."/>
            <person name="Jogler M."/>
            <person name="Boedeker C."/>
            <person name="Pinto D."/>
            <person name="Vollmers J."/>
            <person name="Rivas-Marin E."/>
            <person name="Kohn T."/>
            <person name="Peeters S.H."/>
            <person name="Heuer A."/>
            <person name="Rast P."/>
            <person name="Oberbeckmann S."/>
            <person name="Bunk B."/>
            <person name="Jeske O."/>
            <person name="Meyerdierks A."/>
            <person name="Storesund J.E."/>
            <person name="Kallscheuer N."/>
            <person name="Luecker S."/>
            <person name="Lage O.M."/>
            <person name="Pohl T."/>
            <person name="Merkel B.J."/>
            <person name="Hornburger P."/>
            <person name="Mueller R.-W."/>
            <person name="Bruemmer F."/>
            <person name="Labrenz M."/>
            <person name="Spormann A.M."/>
            <person name="Op den Camp H."/>
            <person name="Overmann J."/>
            <person name="Amann R."/>
            <person name="Jetten M.S.M."/>
            <person name="Mascher T."/>
            <person name="Medema M.H."/>
            <person name="Devos D.P."/>
            <person name="Kaster A.-K."/>
            <person name="Ovreas L."/>
            <person name="Rohde M."/>
            <person name="Galperin M.Y."/>
            <person name="Jogler C."/>
        </authorList>
    </citation>
    <scope>NUCLEOTIDE SEQUENCE [LARGE SCALE GENOMIC DNA]</scope>
    <source>
        <strain evidence="2 3">EC9</strain>
    </source>
</reference>
<evidence type="ECO:0000313" key="3">
    <source>
        <dbReference type="Proteomes" id="UP000319557"/>
    </source>
</evidence>
<dbReference type="Proteomes" id="UP000319557">
    <property type="component" value="Chromosome"/>
</dbReference>
<dbReference type="InterPro" id="IPR053812">
    <property type="entry name" value="HTH_Sigma70_ECF-like"/>
</dbReference>
<protein>
    <submittedName>
        <fullName evidence="2">RNA polymerase sigma factor</fullName>
    </submittedName>
</protein>
<dbReference type="RefSeq" id="WP_145342709.1">
    <property type="nucleotide sequence ID" value="NZ_CP036261.1"/>
</dbReference>